<dbReference type="PANTHER" id="PTHR23138">
    <property type="entry name" value="RAN BINDING PROTEIN"/>
    <property type="match status" value="1"/>
</dbReference>
<dbReference type="InterPro" id="IPR000156">
    <property type="entry name" value="Ran_bind_dom"/>
</dbReference>
<evidence type="ECO:0000256" key="4">
    <source>
        <dbReference type="ARBA" id="ARBA00056716"/>
    </source>
</evidence>
<evidence type="ECO:0000256" key="9">
    <source>
        <dbReference type="SAM" id="MobiDB-lite"/>
    </source>
</evidence>
<dbReference type="SMART" id="SM00160">
    <property type="entry name" value="RanBD"/>
    <property type="match status" value="1"/>
</dbReference>
<comment type="subunit">
    <text evidence="6">Interacts with RAN (via C-terminus of GTP-bound form) but not with GDP-bound RAN. Identified in a complex composed of RAN, RANGAP1 and RANBP1. Identified in a complex that contains TNPO1, RAN and RANBP1. Identified in a complex that contains CSE1L, KPNA2, RAN and RANBP1. Identified in a complex with nucleotide-free RAN and RCC1.</text>
</comment>
<dbReference type="EMBL" id="JAWZYT010000122">
    <property type="protein sequence ID" value="KAK4327807.1"/>
    <property type="molecule type" value="Genomic_DNA"/>
</dbReference>
<sequence>MLRRDGNIPYRGAIYCPPPQPQVCLQNYALVEGEGVSQLSHIINVIMAPEKTDPEEGSPSKVSEDGVEEVVAEEVGHHDPYFEPVVQLPEISVSTNEEEEEVMVKLRCKLFRYNASETPGEWKERGTGDVKILRNASMKTVRLLMRQDKTLKIRANHYITPFMELKPNCDSDRAWVWSVVADFADEEPKRECLAIKFANAENARVFKEAFYEAKGYATLEEVKRREEERELLEEEEEERSKGKIVELEEEDDKSSSKGNATEEVTKEMEKLAVKKEDAQD</sequence>
<dbReference type="GO" id="GO:0005643">
    <property type="term" value="C:nuclear pore"/>
    <property type="evidence" value="ECO:0007669"/>
    <property type="project" value="TreeGrafter"/>
</dbReference>
<keyword evidence="3" id="KW-0007">Acetylation</keyword>
<dbReference type="GO" id="GO:0005737">
    <property type="term" value="C:cytoplasm"/>
    <property type="evidence" value="ECO:0007669"/>
    <property type="project" value="TreeGrafter"/>
</dbReference>
<comment type="caution">
    <text evidence="11">The sequence shown here is derived from an EMBL/GenBank/DDBJ whole genome shotgun (WGS) entry which is preliminary data.</text>
</comment>
<evidence type="ECO:0000256" key="8">
    <source>
        <dbReference type="ARBA" id="ARBA00081162"/>
    </source>
</evidence>
<evidence type="ECO:0000256" key="7">
    <source>
        <dbReference type="ARBA" id="ARBA00067380"/>
    </source>
</evidence>
<feature type="domain" description="RanBD1" evidence="10">
    <location>
        <begin position="81"/>
        <end position="214"/>
    </location>
</feature>
<dbReference type="Proteomes" id="UP001292094">
    <property type="component" value="Unassembled WGS sequence"/>
</dbReference>
<evidence type="ECO:0000256" key="2">
    <source>
        <dbReference type="ARBA" id="ARBA00022553"/>
    </source>
</evidence>
<dbReference type="InterPro" id="IPR045256">
    <property type="entry name" value="RanBP1_RanBD"/>
</dbReference>
<evidence type="ECO:0000256" key="6">
    <source>
        <dbReference type="ARBA" id="ARBA00066150"/>
    </source>
</evidence>
<evidence type="ECO:0000313" key="12">
    <source>
        <dbReference type="Proteomes" id="UP001292094"/>
    </source>
</evidence>
<dbReference type="AlphaFoldDB" id="A0AAE1QMF8"/>
<dbReference type="SUPFAM" id="SSF50729">
    <property type="entry name" value="PH domain-like"/>
    <property type="match status" value="1"/>
</dbReference>
<dbReference type="InterPro" id="IPR011993">
    <property type="entry name" value="PH-like_dom_sf"/>
</dbReference>
<organism evidence="11 12">
    <name type="scientific">Petrolisthes manimaculis</name>
    <dbReference type="NCBI Taxonomy" id="1843537"/>
    <lineage>
        <taxon>Eukaryota</taxon>
        <taxon>Metazoa</taxon>
        <taxon>Ecdysozoa</taxon>
        <taxon>Arthropoda</taxon>
        <taxon>Crustacea</taxon>
        <taxon>Multicrustacea</taxon>
        <taxon>Malacostraca</taxon>
        <taxon>Eumalacostraca</taxon>
        <taxon>Eucarida</taxon>
        <taxon>Decapoda</taxon>
        <taxon>Pleocyemata</taxon>
        <taxon>Anomura</taxon>
        <taxon>Galatheoidea</taxon>
        <taxon>Porcellanidae</taxon>
        <taxon>Petrolisthes</taxon>
    </lineage>
</organism>
<dbReference type="Pfam" id="PF00638">
    <property type="entry name" value="Ran_BP1"/>
    <property type="match status" value="1"/>
</dbReference>
<feature type="region of interest" description="Disordered" evidence="9">
    <location>
        <begin position="225"/>
        <end position="280"/>
    </location>
</feature>
<reference evidence="11" key="1">
    <citation type="submission" date="2023-11" db="EMBL/GenBank/DDBJ databases">
        <title>Genome assemblies of two species of porcelain crab, Petrolisthes cinctipes and Petrolisthes manimaculis (Anomura: Porcellanidae).</title>
        <authorList>
            <person name="Angst P."/>
        </authorList>
    </citation>
    <scope>NUCLEOTIDE SEQUENCE</scope>
    <source>
        <strain evidence="11">PB745_02</strain>
        <tissue evidence="11">Gill</tissue>
    </source>
</reference>
<evidence type="ECO:0000259" key="10">
    <source>
        <dbReference type="PROSITE" id="PS50196"/>
    </source>
</evidence>
<evidence type="ECO:0000256" key="5">
    <source>
        <dbReference type="ARBA" id="ARBA00061276"/>
    </source>
</evidence>
<accession>A0AAE1QMF8</accession>
<protein>
    <recommendedName>
        <fullName evidence="7">Ran-specific GTPase-activating protein</fullName>
    </recommendedName>
    <alternativeName>
        <fullName evidence="8">Ran-binding protein 1</fullName>
    </alternativeName>
</protein>
<dbReference type="Gene3D" id="2.30.29.30">
    <property type="entry name" value="Pleckstrin-homology domain (PH domain)/Phosphotyrosine-binding domain (PTB)"/>
    <property type="match status" value="1"/>
</dbReference>
<comment type="function">
    <text evidence="4">Plays a role in RAN-dependent nucleocytoplasmic transport. Alleviates the TNPO1-dependent inhibition of RAN GTPase activity and mediates the dissociation of RAN from proteins involved in transport into the nucleus. Induces a conformation change in the complex formed by XPO1 and RAN that triggers the release of the nuclear export signal of cargo proteins. Promotes the disassembly of the complex formed by RAN and importin beta. Promotes dissociation of RAN from a complex with KPNA2 and CSE1L. Required for normal mitotic spindle assembly and normal progress through mitosis via its effect on RAN. Does not increase the RAN GTPase activity by itself, but increases GTP hydrolysis mediated by RANGAP1. Inhibits RCC1-dependent exchange of RAN-bound GDP by GTP.</text>
</comment>
<dbReference type="GO" id="GO:0006913">
    <property type="term" value="P:nucleocytoplasmic transport"/>
    <property type="evidence" value="ECO:0007669"/>
    <property type="project" value="InterPro"/>
</dbReference>
<keyword evidence="2" id="KW-0597">Phosphoprotein</keyword>
<dbReference type="CDD" id="cd13179">
    <property type="entry name" value="RanBD_RanBP1"/>
    <property type="match status" value="1"/>
</dbReference>
<gene>
    <name evidence="11" type="ORF">Pmani_001732</name>
</gene>
<dbReference type="InterPro" id="IPR045255">
    <property type="entry name" value="RanBP1-like"/>
</dbReference>
<evidence type="ECO:0000313" key="11">
    <source>
        <dbReference type="EMBL" id="KAK4327807.1"/>
    </source>
</evidence>
<keyword evidence="1" id="KW-0343">GTPase activation</keyword>
<proteinExistence type="inferred from homology"/>
<comment type="similarity">
    <text evidence="5">Belongs to the RANBP1 family.</text>
</comment>
<dbReference type="GO" id="GO:0005096">
    <property type="term" value="F:GTPase activator activity"/>
    <property type="evidence" value="ECO:0007669"/>
    <property type="project" value="UniProtKB-KW"/>
</dbReference>
<evidence type="ECO:0000256" key="3">
    <source>
        <dbReference type="ARBA" id="ARBA00022990"/>
    </source>
</evidence>
<feature type="compositionally biased region" description="Basic and acidic residues" evidence="9">
    <location>
        <begin position="263"/>
        <end position="280"/>
    </location>
</feature>
<dbReference type="PROSITE" id="PS50196">
    <property type="entry name" value="RANBD1"/>
    <property type="match status" value="1"/>
</dbReference>
<keyword evidence="12" id="KW-1185">Reference proteome</keyword>
<dbReference type="FunFam" id="2.30.29.30:FF:000824">
    <property type="entry name" value="Ran-specific GTPase-activating protein"/>
    <property type="match status" value="1"/>
</dbReference>
<evidence type="ECO:0000256" key="1">
    <source>
        <dbReference type="ARBA" id="ARBA00022468"/>
    </source>
</evidence>
<dbReference type="PANTHER" id="PTHR23138:SF94">
    <property type="entry name" value="RAN BINDING PROTEIN 1"/>
    <property type="match status" value="1"/>
</dbReference>
<name>A0AAE1QMF8_9EUCA</name>